<keyword evidence="5" id="KW-0046">Antibiotic resistance</keyword>
<gene>
    <name evidence="8" type="ORF">Vau01_026610</name>
</gene>
<dbReference type="PANTHER" id="PTHR43027:SF2">
    <property type="entry name" value="TRANSPORT PERMEASE PROTEIN"/>
    <property type="match status" value="1"/>
</dbReference>
<feature type="transmembrane region" description="Helical" evidence="6">
    <location>
        <begin position="224"/>
        <end position="245"/>
    </location>
</feature>
<dbReference type="PANTHER" id="PTHR43027">
    <property type="entry name" value="DOXORUBICIN RESISTANCE ABC TRANSPORTER PERMEASE PROTEIN DRRC-RELATED"/>
    <property type="match status" value="1"/>
</dbReference>
<feature type="transmembrane region" description="Helical" evidence="6">
    <location>
        <begin position="59"/>
        <end position="81"/>
    </location>
</feature>
<evidence type="ECO:0000313" key="9">
    <source>
        <dbReference type="Proteomes" id="UP000612585"/>
    </source>
</evidence>
<dbReference type="RefSeq" id="WP_203991527.1">
    <property type="nucleotide sequence ID" value="NZ_BOPG01000014.1"/>
</dbReference>
<dbReference type="Pfam" id="PF01061">
    <property type="entry name" value="ABC2_membrane"/>
    <property type="match status" value="1"/>
</dbReference>
<dbReference type="GO" id="GO:0140359">
    <property type="term" value="F:ABC-type transporter activity"/>
    <property type="evidence" value="ECO:0007669"/>
    <property type="project" value="InterPro"/>
</dbReference>
<accession>A0A8J3Z584</accession>
<keyword evidence="2 6" id="KW-0812">Transmembrane</keyword>
<dbReference type="InterPro" id="IPR052902">
    <property type="entry name" value="ABC-2_transporter"/>
</dbReference>
<organism evidence="8 9">
    <name type="scientific">Virgisporangium aurantiacum</name>
    <dbReference type="NCBI Taxonomy" id="175570"/>
    <lineage>
        <taxon>Bacteria</taxon>
        <taxon>Bacillati</taxon>
        <taxon>Actinomycetota</taxon>
        <taxon>Actinomycetes</taxon>
        <taxon>Micromonosporales</taxon>
        <taxon>Micromonosporaceae</taxon>
        <taxon>Virgisporangium</taxon>
    </lineage>
</organism>
<evidence type="ECO:0000259" key="7">
    <source>
        <dbReference type="Pfam" id="PF01061"/>
    </source>
</evidence>
<dbReference type="GO" id="GO:0043190">
    <property type="term" value="C:ATP-binding cassette (ABC) transporter complex"/>
    <property type="evidence" value="ECO:0007669"/>
    <property type="project" value="InterPro"/>
</dbReference>
<dbReference type="Proteomes" id="UP000612585">
    <property type="component" value="Unassembled WGS sequence"/>
</dbReference>
<feature type="transmembrane region" description="Helical" evidence="6">
    <location>
        <begin position="102"/>
        <end position="130"/>
    </location>
</feature>
<keyword evidence="4 6" id="KW-0472">Membrane</keyword>
<feature type="transmembrane region" description="Helical" evidence="6">
    <location>
        <begin position="170"/>
        <end position="188"/>
    </location>
</feature>
<feature type="domain" description="ABC-2 type transporter transmembrane" evidence="7">
    <location>
        <begin position="6"/>
        <end position="206"/>
    </location>
</feature>
<evidence type="ECO:0000256" key="6">
    <source>
        <dbReference type="SAM" id="Phobius"/>
    </source>
</evidence>
<dbReference type="AlphaFoldDB" id="A0A8J3Z584"/>
<sequence length="248" mass="26527">MTTGLRQLTLMEFKLAARDFITIPLALVLPTALVLAFGLPASSRVPDPNFGGARAVDSALPALAATLAVAALALTVLPTYFATYRERGILKRLSTTPARPSALLFAYLSVHVALSLAALVLTLVVGVLAVDMKPPQHLPGFIASYVFGLAAMFGLSMLVAAVARTARGGSGYGFLLFFPSLFFAGAYLPKEQMPDWLSRTGDFTPLGAFRITVQESWAGTAPEWILVVFLAAFAGIAFWAASRLFRWE</sequence>
<protein>
    <submittedName>
        <fullName evidence="8">Transport permease protein</fullName>
    </submittedName>
</protein>
<keyword evidence="3 6" id="KW-1133">Transmembrane helix</keyword>
<proteinExistence type="predicted"/>
<feature type="transmembrane region" description="Helical" evidence="6">
    <location>
        <begin position="20"/>
        <end position="39"/>
    </location>
</feature>
<dbReference type="GO" id="GO:0046677">
    <property type="term" value="P:response to antibiotic"/>
    <property type="evidence" value="ECO:0007669"/>
    <property type="project" value="UniProtKB-KW"/>
</dbReference>
<dbReference type="EMBL" id="BOPG01000014">
    <property type="protein sequence ID" value="GIJ55145.1"/>
    <property type="molecule type" value="Genomic_DNA"/>
</dbReference>
<comment type="subcellular location">
    <subcellularLocation>
        <location evidence="1">Membrane</location>
        <topology evidence="1">Multi-pass membrane protein</topology>
    </subcellularLocation>
</comment>
<evidence type="ECO:0000256" key="5">
    <source>
        <dbReference type="ARBA" id="ARBA00023251"/>
    </source>
</evidence>
<comment type="caution">
    <text evidence="8">The sequence shown here is derived from an EMBL/GenBank/DDBJ whole genome shotgun (WGS) entry which is preliminary data.</text>
</comment>
<feature type="transmembrane region" description="Helical" evidence="6">
    <location>
        <begin position="142"/>
        <end position="163"/>
    </location>
</feature>
<reference evidence="8" key="1">
    <citation type="submission" date="2021-01" db="EMBL/GenBank/DDBJ databases">
        <title>Whole genome shotgun sequence of Virgisporangium aurantiacum NBRC 16421.</title>
        <authorList>
            <person name="Komaki H."/>
            <person name="Tamura T."/>
        </authorList>
    </citation>
    <scope>NUCLEOTIDE SEQUENCE</scope>
    <source>
        <strain evidence="8">NBRC 16421</strain>
    </source>
</reference>
<evidence type="ECO:0000256" key="4">
    <source>
        <dbReference type="ARBA" id="ARBA00023136"/>
    </source>
</evidence>
<evidence type="ECO:0000256" key="2">
    <source>
        <dbReference type="ARBA" id="ARBA00022692"/>
    </source>
</evidence>
<dbReference type="InterPro" id="IPR000412">
    <property type="entry name" value="ABC_2_transport"/>
</dbReference>
<evidence type="ECO:0000313" key="8">
    <source>
        <dbReference type="EMBL" id="GIJ55145.1"/>
    </source>
</evidence>
<keyword evidence="9" id="KW-1185">Reference proteome</keyword>
<name>A0A8J3Z584_9ACTN</name>
<evidence type="ECO:0000256" key="1">
    <source>
        <dbReference type="ARBA" id="ARBA00004141"/>
    </source>
</evidence>
<dbReference type="InterPro" id="IPR013525">
    <property type="entry name" value="ABC2_TM"/>
</dbReference>
<evidence type="ECO:0000256" key="3">
    <source>
        <dbReference type="ARBA" id="ARBA00022989"/>
    </source>
</evidence>
<dbReference type="PIRSF" id="PIRSF006648">
    <property type="entry name" value="DrrB"/>
    <property type="match status" value="1"/>
</dbReference>